<dbReference type="Proteomes" id="UP000229753">
    <property type="component" value="Unassembled WGS sequence"/>
</dbReference>
<reference evidence="3" key="1">
    <citation type="submission" date="2017-09" db="EMBL/GenBank/DDBJ databases">
        <title>Depth-based differentiation of microbial function through sediment-hosted aquifers and enrichment of novel symbionts in the deep terrestrial subsurface.</title>
        <authorList>
            <person name="Probst A.J."/>
            <person name="Ladd B."/>
            <person name="Jarett J.K."/>
            <person name="Geller-Mcgrath D.E."/>
            <person name="Sieber C.M.K."/>
            <person name="Emerson J.B."/>
            <person name="Anantharaman K."/>
            <person name="Thomas B.C."/>
            <person name="Malmstrom R."/>
            <person name="Stieglmeier M."/>
            <person name="Klingl A."/>
            <person name="Woyke T."/>
            <person name="Ryan C.M."/>
            <person name="Banfield J.F."/>
        </authorList>
    </citation>
    <scope>NUCLEOTIDE SEQUENCE [LARGE SCALE GENOMIC DNA]</scope>
</reference>
<dbReference type="Gene3D" id="3.40.1010.10">
    <property type="entry name" value="Cobalt-precorrin-4 Transmethylase, Domain 1"/>
    <property type="match status" value="1"/>
</dbReference>
<dbReference type="EMBL" id="PFNO01000116">
    <property type="protein sequence ID" value="PIZ48539.1"/>
    <property type="molecule type" value="Genomic_DNA"/>
</dbReference>
<name>A0A2M7TMI3_9BACT</name>
<dbReference type="InterPro" id="IPR008189">
    <property type="entry name" value="rRNA_ssu_MeTfrase_I"/>
</dbReference>
<keyword evidence="2" id="KW-0489">Methyltransferase</keyword>
<protein>
    <submittedName>
        <fullName evidence="2">rRNA (Cytidine-2'-O-)-methyltransferase</fullName>
    </submittedName>
</protein>
<sequence>MATLYLISTPIGNLKDITLRAIEVLSSVDIIACEDTRKTGLLLQKLKIVNKPQLLS</sequence>
<proteinExistence type="predicted"/>
<accession>A0A2M7TMI3</accession>
<comment type="caution">
    <text evidence="2">The sequence shown here is derived from an EMBL/GenBank/DDBJ whole genome shotgun (WGS) entry which is preliminary data.</text>
</comment>
<dbReference type="PANTHER" id="PTHR46111:SF1">
    <property type="entry name" value="RIBOSOMAL RNA SMALL SUBUNIT METHYLTRANSFERASE I"/>
    <property type="match status" value="1"/>
</dbReference>
<evidence type="ECO:0000313" key="2">
    <source>
        <dbReference type="EMBL" id="PIZ48539.1"/>
    </source>
</evidence>
<gene>
    <name evidence="2" type="ORF">COY29_03585</name>
</gene>
<dbReference type="Pfam" id="PF00590">
    <property type="entry name" value="TP_methylase"/>
    <property type="match status" value="1"/>
</dbReference>
<feature type="non-terminal residue" evidence="2">
    <location>
        <position position="56"/>
    </location>
</feature>
<dbReference type="SUPFAM" id="SSF53790">
    <property type="entry name" value="Tetrapyrrole methylase"/>
    <property type="match status" value="1"/>
</dbReference>
<dbReference type="GO" id="GO:0008168">
    <property type="term" value="F:methyltransferase activity"/>
    <property type="evidence" value="ECO:0007669"/>
    <property type="project" value="UniProtKB-KW"/>
</dbReference>
<evidence type="ECO:0000259" key="1">
    <source>
        <dbReference type="Pfam" id="PF00590"/>
    </source>
</evidence>
<feature type="domain" description="Tetrapyrrole methylase" evidence="1">
    <location>
        <begin position="3"/>
        <end position="47"/>
    </location>
</feature>
<dbReference type="GO" id="GO:0032259">
    <property type="term" value="P:methylation"/>
    <property type="evidence" value="ECO:0007669"/>
    <property type="project" value="UniProtKB-KW"/>
</dbReference>
<dbReference type="InterPro" id="IPR000878">
    <property type="entry name" value="4pyrrol_Mease"/>
</dbReference>
<dbReference type="AlphaFoldDB" id="A0A2M7TMI3"/>
<evidence type="ECO:0000313" key="3">
    <source>
        <dbReference type="Proteomes" id="UP000229753"/>
    </source>
</evidence>
<dbReference type="InterPro" id="IPR014777">
    <property type="entry name" value="4pyrrole_Mease_sub1"/>
</dbReference>
<dbReference type="PANTHER" id="PTHR46111">
    <property type="entry name" value="RIBOSOMAL RNA SMALL SUBUNIT METHYLTRANSFERASE I"/>
    <property type="match status" value="1"/>
</dbReference>
<dbReference type="InterPro" id="IPR035996">
    <property type="entry name" value="4pyrrol_Methylase_sf"/>
</dbReference>
<keyword evidence="2" id="KW-0808">Transferase</keyword>
<organism evidence="2 3">
    <name type="scientific">Candidatus Woesebacteria bacterium CG_4_10_14_0_2_um_filter_39_14</name>
    <dbReference type="NCBI Taxonomy" id="1975054"/>
    <lineage>
        <taxon>Bacteria</taxon>
        <taxon>Candidatus Woeseibacteriota</taxon>
    </lineage>
</organism>